<organism evidence="5 6">
    <name type="scientific">Aphanothece hegewaldii CCALA 016</name>
    <dbReference type="NCBI Taxonomy" id="2107694"/>
    <lineage>
        <taxon>Bacteria</taxon>
        <taxon>Bacillati</taxon>
        <taxon>Cyanobacteriota</taxon>
        <taxon>Cyanophyceae</taxon>
        <taxon>Oscillatoriophycideae</taxon>
        <taxon>Chroococcales</taxon>
        <taxon>Aphanothecaceae</taxon>
        <taxon>Aphanothece</taxon>
    </lineage>
</organism>
<feature type="domain" description="Fucosyltransferase C-terminal" evidence="4">
    <location>
        <begin position="124"/>
        <end position="241"/>
    </location>
</feature>
<reference evidence="5 6" key="2">
    <citation type="submission" date="2018-03" db="EMBL/GenBank/DDBJ databases">
        <authorList>
            <person name="Keele B.F."/>
        </authorList>
    </citation>
    <scope>NUCLEOTIDE SEQUENCE [LARGE SCALE GENOMIC DNA]</scope>
    <source>
        <strain evidence="5 6">CCALA 016</strain>
    </source>
</reference>
<evidence type="ECO:0000256" key="2">
    <source>
        <dbReference type="ARBA" id="ARBA00022676"/>
    </source>
</evidence>
<keyword evidence="6" id="KW-1185">Reference proteome</keyword>
<dbReference type="EMBL" id="PXOH01000012">
    <property type="protein sequence ID" value="PSF36743.1"/>
    <property type="molecule type" value="Genomic_DNA"/>
</dbReference>
<dbReference type="OrthoDB" id="494585at2"/>
<evidence type="ECO:0000313" key="6">
    <source>
        <dbReference type="Proteomes" id="UP000239001"/>
    </source>
</evidence>
<evidence type="ECO:0000256" key="3">
    <source>
        <dbReference type="ARBA" id="ARBA00022679"/>
    </source>
</evidence>
<evidence type="ECO:0000313" key="5">
    <source>
        <dbReference type="EMBL" id="PSF36743.1"/>
    </source>
</evidence>
<accession>A0A2T1LXA7</accession>
<protein>
    <recommendedName>
        <fullName evidence="4">Fucosyltransferase C-terminal domain-containing protein</fullName>
    </recommendedName>
</protein>
<dbReference type="PANTHER" id="PTHR11929">
    <property type="entry name" value="ALPHA- 1,3 -FUCOSYLTRANSFERASE"/>
    <property type="match status" value="1"/>
</dbReference>
<dbReference type="AlphaFoldDB" id="A0A2T1LXA7"/>
<gene>
    <name evidence="5" type="ORF">C7H19_12295</name>
</gene>
<keyword evidence="2" id="KW-0328">Glycosyltransferase</keyword>
<name>A0A2T1LXA7_9CHRO</name>
<dbReference type="InterPro" id="IPR038577">
    <property type="entry name" value="GT10-like_C_sf"/>
</dbReference>
<sequence length="319" mass="37418">MINVKLTFPFPDWPILRQTPNGSGTWENYQFFVNQEIEECDYWVVFDQLLQKEQTKCSPENIIFITGEPPTIKTYNNNFLKQFATIITCQRNITHPHVIYSQQGHPWFVGKTYDELQSNLSIQKTKLLSIITSDKLFTDGHKKRYEFAMKLKDYFGDAIDLYGRGIKDFNDKWEVLAPYKYSIAIENLVLEDWLTEKLPDCFLAETFPFYYGCPNVGSYFQSNSFQLIDINDFKSSIKLIEEKIFNSSHYSSCQHSLIDSKNRYLANYSFFALIANTINKLSKSKISKSPRQIQINSEDVYLNNFKNKIKDKLKFLIKT</sequence>
<dbReference type="RefSeq" id="WP_106457174.1">
    <property type="nucleotide sequence ID" value="NZ_PXOH01000012.1"/>
</dbReference>
<comment type="caution">
    <text evidence="5">The sequence shown here is derived from an EMBL/GenBank/DDBJ whole genome shotgun (WGS) entry which is preliminary data.</text>
</comment>
<dbReference type="Gene3D" id="3.40.50.11660">
    <property type="entry name" value="Glycosyl transferase family 10, C-terminal domain"/>
    <property type="match status" value="1"/>
</dbReference>
<dbReference type="Pfam" id="PF00852">
    <property type="entry name" value="Glyco_transf_10"/>
    <property type="match status" value="1"/>
</dbReference>
<dbReference type="Proteomes" id="UP000239001">
    <property type="component" value="Unassembled WGS sequence"/>
</dbReference>
<dbReference type="PANTHER" id="PTHR11929:SF194">
    <property type="entry name" value="ALPHA-(1,3)-FUCOSYLTRANSFERASE 10"/>
    <property type="match status" value="1"/>
</dbReference>
<keyword evidence="3" id="KW-0808">Transferase</keyword>
<evidence type="ECO:0000259" key="4">
    <source>
        <dbReference type="Pfam" id="PF00852"/>
    </source>
</evidence>
<dbReference type="InterPro" id="IPR055270">
    <property type="entry name" value="Glyco_tran_10_C"/>
</dbReference>
<reference evidence="5 6" key="1">
    <citation type="submission" date="2018-03" db="EMBL/GenBank/DDBJ databases">
        <title>The ancient ancestry and fast evolution of plastids.</title>
        <authorList>
            <person name="Moore K.R."/>
            <person name="Magnabosco C."/>
            <person name="Momper L."/>
            <person name="Gold D.A."/>
            <person name="Bosak T."/>
            <person name="Fournier G.P."/>
        </authorList>
    </citation>
    <scope>NUCLEOTIDE SEQUENCE [LARGE SCALE GENOMIC DNA]</scope>
    <source>
        <strain evidence="5 6">CCALA 016</strain>
    </source>
</reference>
<proteinExistence type="inferred from homology"/>
<comment type="similarity">
    <text evidence="1">Belongs to the glycosyltransferase 10 family.</text>
</comment>
<dbReference type="GO" id="GO:0008417">
    <property type="term" value="F:fucosyltransferase activity"/>
    <property type="evidence" value="ECO:0007669"/>
    <property type="project" value="InterPro"/>
</dbReference>
<dbReference type="GO" id="GO:0016020">
    <property type="term" value="C:membrane"/>
    <property type="evidence" value="ECO:0007669"/>
    <property type="project" value="InterPro"/>
</dbReference>
<dbReference type="SUPFAM" id="SSF53756">
    <property type="entry name" value="UDP-Glycosyltransferase/glycogen phosphorylase"/>
    <property type="match status" value="1"/>
</dbReference>
<dbReference type="InterPro" id="IPR001503">
    <property type="entry name" value="Glyco_trans_10"/>
</dbReference>
<evidence type="ECO:0000256" key="1">
    <source>
        <dbReference type="ARBA" id="ARBA00008919"/>
    </source>
</evidence>